<organism evidence="1 2">
    <name type="scientific">Mycena chlorophos</name>
    <name type="common">Agaric fungus</name>
    <name type="synonym">Agaricus chlorophos</name>
    <dbReference type="NCBI Taxonomy" id="658473"/>
    <lineage>
        <taxon>Eukaryota</taxon>
        <taxon>Fungi</taxon>
        <taxon>Dikarya</taxon>
        <taxon>Basidiomycota</taxon>
        <taxon>Agaricomycotina</taxon>
        <taxon>Agaricomycetes</taxon>
        <taxon>Agaricomycetidae</taxon>
        <taxon>Agaricales</taxon>
        <taxon>Marasmiineae</taxon>
        <taxon>Mycenaceae</taxon>
        <taxon>Mycena</taxon>
    </lineage>
</organism>
<proteinExistence type="predicted"/>
<dbReference type="EMBL" id="DF840153">
    <property type="protein sequence ID" value="GAT44736.1"/>
    <property type="molecule type" value="Genomic_DNA"/>
</dbReference>
<keyword evidence="2" id="KW-1185">Reference proteome</keyword>
<evidence type="ECO:0000313" key="1">
    <source>
        <dbReference type="EMBL" id="GAT44736.1"/>
    </source>
</evidence>
<dbReference type="Proteomes" id="UP000815677">
    <property type="component" value="Unassembled WGS sequence"/>
</dbReference>
<gene>
    <name evidence="1" type="ORF">MCHLO_02347</name>
</gene>
<protein>
    <submittedName>
        <fullName evidence="1">Uncharacterized protein</fullName>
    </submittedName>
</protein>
<name>A0ABQ0L0P5_MYCCL</name>
<accession>A0ABQ0L0P5</accession>
<reference evidence="1" key="1">
    <citation type="submission" date="2014-09" db="EMBL/GenBank/DDBJ databases">
        <title>Genome sequence of the luminous mushroom Mycena chlorophos for searching fungal bioluminescence genes.</title>
        <authorList>
            <person name="Tanaka Y."/>
            <person name="Kasuga D."/>
            <person name="Oba Y."/>
            <person name="Hase S."/>
            <person name="Sato K."/>
            <person name="Oba Y."/>
            <person name="Sakakibara Y."/>
        </authorList>
    </citation>
    <scope>NUCLEOTIDE SEQUENCE</scope>
</reference>
<evidence type="ECO:0000313" key="2">
    <source>
        <dbReference type="Proteomes" id="UP000815677"/>
    </source>
</evidence>
<sequence>MYKSRRIFLSSLLSAMPSAPEVPGSRASSPAPSAAAPFVFGRASSVTPRMISRRPLPRYPEWKESEDVTNHIRHTVKALSRKHMDETMCWSYQSESQLEILYAEAREQHAVLNKYPNNWPVKCLLIAHLKHTTSRAQG</sequence>